<keyword evidence="3 6" id="KW-0285">Flavoprotein</keyword>
<feature type="modified residue" description="FMN phosphoryl threonine" evidence="6">
    <location>
        <position position="154"/>
    </location>
</feature>
<keyword evidence="5 6" id="KW-0249">Electron transport</keyword>
<feature type="domain" description="FMN-binding" evidence="7">
    <location>
        <begin position="88"/>
        <end position="171"/>
    </location>
</feature>
<dbReference type="SMART" id="SM00900">
    <property type="entry name" value="FMN_bind"/>
    <property type="match status" value="1"/>
</dbReference>
<dbReference type="PANTHER" id="PTHR36118">
    <property type="entry name" value="ION-TRANSLOCATING OXIDOREDUCTASE COMPLEX SUBUNIT G"/>
    <property type="match status" value="1"/>
</dbReference>
<dbReference type="eggNOG" id="COG4659">
    <property type="taxonomic scope" value="Bacteria"/>
</dbReference>
<dbReference type="InParanoid" id="B2A0K1"/>
<dbReference type="GO" id="GO:0005886">
    <property type="term" value="C:plasma membrane"/>
    <property type="evidence" value="ECO:0007669"/>
    <property type="project" value="UniProtKB-SubCell"/>
</dbReference>
<keyword evidence="9" id="KW-1185">Reference proteome</keyword>
<reference evidence="8 9" key="1">
    <citation type="submission" date="2008-04" db="EMBL/GenBank/DDBJ databases">
        <title>Complete sequence of chromosome of Natranaerobius thermophilus JW/NM-WN-LF.</title>
        <authorList>
            <consortium name="US DOE Joint Genome Institute"/>
            <person name="Copeland A."/>
            <person name="Lucas S."/>
            <person name="Lapidus A."/>
            <person name="Glavina del Rio T."/>
            <person name="Dalin E."/>
            <person name="Tice H."/>
            <person name="Bruce D."/>
            <person name="Goodwin L."/>
            <person name="Pitluck S."/>
            <person name="Chertkov O."/>
            <person name="Brettin T."/>
            <person name="Detter J.C."/>
            <person name="Han C."/>
            <person name="Kuske C.R."/>
            <person name="Schmutz J."/>
            <person name="Larimer F."/>
            <person name="Land M."/>
            <person name="Hauser L."/>
            <person name="Kyrpides N."/>
            <person name="Lykidis A."/>
            <person name="Mesbah N.M."/>
            <person name="Wiegel J."/>
        </authorList>
    </citation>
    <scope>NUCLEOTIDE SEQUENCE [LARGE SCALE GENOMIC DNA]</scope>
    <source>
        <strain evidence="9">ATCC BAA-1301 / DSM 18059 / JW/NM-WN-LF</strain>
    </source>
</reference>
<keyword evidence="1 6" id="KW-0813">Transport</keyword>
<evidence type="ECO:0000313" key="8">
    <source>
        <dbReference type="EMBL" id="ACB84562.1"/>
    </source>
</evidence>
<evidence type="ECO:0000256" key="5">
    <source>
        <dbReference type="ARBA" id="ARBA00022982"/>
    </source>
</evidence>
<dbReference type="HOGENOM" id="CLU_077882_2_1_9"/>
<dbReference type="InterPro" id="IPR010209">
    <property type="entry name" value="Ion_transpt_RnfG/RsxG"/>
</dbReference>
<dbReference type="InterPro" id="IPR007329">
    <property type="entry name" value="FMN-bd"/>
</dbReference>
<keyword evidence="6" id="KW-1003">Cell membrane</keyword>
<gene>
    <name evidence="6" type="primary">rnfG</name>
    <name evidence="8" type="ordered locus">Nther_0978</name>
</gene>
<sequence>MKKSTRCTKLPILLMVIAVVSALLLGVSNSYTAPIIEENRLRTLESKMFSYFPEVDEFLIETVDDEEFFVVKDDDNIQGVATVVKSSGYGGRIELMLAVNNHGYIEGVEILSHSETPGLGSEITEPEWLAQFNGLTAFDEIEISEDIDVIAGATRSCEGVAEGTKIALDNISQAYYDTDDNTFND</sequence>
<name>B2A0K1_NATTJ</name>
<comment type="subunit">
    <text evidence="6">The complex is composed of six subunits: RnfA, RnfB, RnfC, RnfD, RnfE and RnfG.</text>
</comment>
<keyword evidence="2 6" id="KW-0597">Phosphoprotein</keyword>
<comment type="subcellular location">
    <subcellularLocation>
        <location evidence="6">Cell membrane</location>
        <topology evidence="6">Single-pass membrane protein</topology>
    </subcellularLocation>
</comment>
<evidence type="ECO:0000259" key="7">
    <source>
        <dbReference type="SMART" id="SM00900"/>
    </source>
</evidence>
<dbReference type="GO" id="GO:0010181">
    <property type="term" value="F:FMN binding"/>
    <property type="evidence" value="ECO:0007669"/>
    <property type="project" value="InterPro"/>
</dbReference>
<comment type="cofactor">
    <cofactor evidence="6">
        <name>FMN</name>
        <dbReference type="ChEBI" id="CHEBI:58210"/>
    </cofactor>
</comment>
<keyword evidence="4 6" id="KW-0288">FMN</keyword>
<evidence type="ECO:0000256" key="4">
    <source>
        <dbReference type="ARBA" id="ARBA00022643"/>
    </source>
</evidence>
<dbReference type="Proteomes" id="UP000001683">
    <property type="component" value="Chromosome"/>
</dbReference>
<dbReference type="EMBL" id="CP001034">
    <property type="protein sequence ID" value="ACB84562.1"/>
    <property type="molecule type" value="Genomic_DNA"/>
</dbReference>
<evidence type="ECO:0000313" key="9">
    <source>
        <dbReference type="Proteomes" id="UP000001683"/>
    </source>
</evidence>
<dbReference type="KEGG" id="nth:Nther_0978"/>
<keyword evidence="6" id="KW-1278">Translocase</keyword>
<organism evidence="8 9">
    <name type="scientific">Natranaerobius thermophilus (strain ATCC BAA-1301 / DSM 18059 / JW/NM-WN-LF)</name>
    <dbReference type="NCBI Taxonomy" id="457570"/>
    <lineage>
        <taxon>Bacteria</taxon>
        <taxon>Bacillati</taxon>
        <taxon>Bacillota</taxon>
        <taxon>Clostridia</taxon>
        <taxon>Natranaerobiales</taxon>
        <taxon>Natranaerobiaceae</taxon>
        <taxon>Natranaerobius</taxon>
    </lineage>
</organism>
<dbReference type="PANTHER" id="PTHR36118:SF1">
    <property type="entry name" value="ION-TRANSLOCATING OXIDOREDUCTASE COMPLEX SUBUNIT G"/>
    <property type="match status" value="1"/>
</dbReference>
<dbReference type="PIRSF" id="PIRSF006091">
    <property type="entry name" value="E_trnsport_RnfG"/>
    <property type="match status" value="1"/>
</dbReference>
<keyword evidence="6" id="KW-0472">Membrane</keyword>
<dbReference type="STRING" id="457570.Nther_0978"/>
<keyword evidence="6" id="KW-1133">Transmembrane helix</keyword>
<protein>
    <recommendedName>
        <fullName evidence="6">Ion-translocating oxidoreductase complex subunit G</fullName>
        <ecNumber evidence="6">7.-.-.-</ecNumber>
    </recommendedName>
    <alternativeName>
        <fullName evidence="6">Rnf electron transport complex subunit G</fullName>
    </alternativeName>
</protein>
<dbReference type="Pfam" id="PF04205">
    <property type="entry name" value="FMN_bind"/>
    <property type="match status" value="1"/>
</dbReference>
<evidence type="ECO:0000256" key="3">
    <source>
        <dbReference type="ARBA" id="ARBA00022630"/>
    </source>
</evidence>
<proteinExistence type="inferred from homology"/>
<dbReference type="GO" id="GO:0022900">
    <property type="term" value="P:electron transport chain"/>
    <property type="evidence" value="ECO:0007669"/>
    <property type="project" value="UniProtKB-UniRule"/>
</dbReference>
<dbReference type="RefSeq" id="WP_012447439.1">
    <property type="nucleotide sequence ID" value="NC_010718.1"/>
</dbReference>
<evidence type="ECO:0000256" key="6">
    <source>
        <dbReference type="HAMAP-Rule" id="MF_00479"/>
    </source>
</evidence>
<comment type="similarity">
    <text evidence="6">Belongs to the RnfG family.</text>
</comment>
<reference evidence="8 9" key="2">
    <citation type="journal article" date="2011" name="J. Bacteriol.">
        <title>Complete genome sequence of the anaerobic, halophilic alkalithermophile Natranaerobius thermophilus JW/NM-WN-LF.</title>
        <authorList>
            <person name="Zhao B."/>
            <person name="Mesbah N.M."/>
            <person name="Dalin E."/>
            <person name="Goodwin L."/>
            <person name="Nolan M."/>
            <person name="Pitluck S."/>
            <person name="Chertkov O."/>
            <person name="Brettin T.S."/>
            <person name="Han J."/>
            <person name="Larimer F.W."/>
            <person name="Land M.L."/>
            <person name="Hauser L."/>
            <person name="Kyrpides N."/>
            <person name="Wiegel J."/>
        </authorList>
    </citation>
    <scope>NUCLEOTIDE SEQUENCE [LARGE SCALE GENOMIC DNA]</scope>
    <source>
        <strain evidence="9">ATCC BAA-1301 / DSM 18059 / JW/NM-WN-LF</strain>
    </source>
</reference>
<dbReference type="HAMAP" id="MF_00479">
    <property type="entry name" value="RsxG_RnfG"/>
    <property type="match status" value="1"/>
</dbReference>
<dbReference type="EC" id="7.-.-.-" evidence="6"/>
<dbReference type="AlphaFoldDB" id="B2A0K1"/>
<comment type="function">
    <text evidence="6">Part of a membrane-bound complex that couples electron transfer with translocation of ions across the membrane.</text>
</comment>
<keyword evidence="6" id="KW-0812">Transmembrane</keyword>
<evidence type="ECO:0000256" key="2">
    <source>
        <dbReference type="ARBA" id="ARBA00022553"/>
    </source>
</evidence>
<accession>B2A0K1</accession>
<evidence type="ECO:0000256" key="1">
    <source>
        <dbReference type="ARBA" id="ARBA00022448"/>
    </source>
</evidence>
<dbReference type="GO" id="GO:0009055">
    <property type="term" value="F:electron transfer activity"/>
    <property type="evidence" value="ECO:0007669"/>
    <property type="project" value="InterPro"/>
</dbReference>